<evidence type="ECO:0000256" key="5">
    <source>
        <dbReference type="ARBA" id="ARBA00022723"/>
    </source>
</evidence>
<dbReference type="AlphaFoldDB" id="A0A1N6QHY1"/>
<dbReference type="PROSITE" id="PS00198">
    <property type="entry name" value="4FE4S_FER_1"/>
    <property type="match status" value="1"/>
</dbReference>
<evidence type="ECO:0000256" key="6">
    <source>
        <dbReference type="ARBA" id="ARBA00023002"/>
    </source>
</evidence>
<evidence type="ECO:0000256" key="1">
    <source>
        <dbReference type="ARBA" id="ARBA00001966"/>
    </source>
</evidence>
<dbReference type="OrthoDB" id="9782387at2"/>
<keyword evidence="3" id="KW-0004">4Fe-4S</keyword>
<evidence type="ECO:0000259" key="11">
    <source>
        <dbReference type="PROSITE" id="PS51918"/>
    </source>
</evidence>
<dbReference type="SFLD" id="SFLDG01066">
    <property type="entry name" value="organic_radical-activating_enz"/>
    <property type="match status" value="1"/>
</dbReference>
<dbReference type="SFLD" id="SFLDS00029">
    <property type="entry name" value="Radical_SAM"/>
    <property type="match status" value="1"/>
</dbReference>
<feature type="domain" description="Radical SAM core" evidence="11">
    <location>
        <begin position="36"/>
        <end position="326"/>
    </location>
</feature>
<dbReference type="PANTHER" id="PTHR30352">
    <property type="entry name" value="PYRUVATE FORMATE-LYASE-ACTIVATING ENZYME"/>
    <property type="match status" value="1"/>
</dbReference>
<dbReference type="RefSeq" id="WP_083943722.1">
    <property type="nucleotide sequence ID" value="NZ_FTMS01000004.1"/>
</dbReference>
<evidence type="ECO:0000313" key="13">
    <source>
        <dbReference type="Proteomes" id="UP000186400"/>
    </source>
</evidence>
<dbReference type="InterPro" id="IPR001989">
    <property type="entry name" value="Radical_activat_CS"/>
</dbReference>
<dbReference type="Gene3D" id="3.20.20.70">
    <property type="entry name" value="Aldolase class I"/>
    <property type="match status" value="1"/>
</dbReference>
<dbReference type="PROSITE" id="PS51379">
    <property type="entry name" value="4FE4S_FER_2"/>
    <property type="match status" value="2"/>
</dbReference>
<keyword evidence="5" id="KW-0479">Metal-binding</keyword>
<feature type="domain" description="4Fe-4S ferredoxin-type" evidence="10">
    <location>
        <begin position="104"/>
        <end position="133"/>
    </location>
</feature>
<evidence type="ECO:0000256" key="9">
    <source>
        <dbReference type="SAM" id="MobiDB-lite"/>
    </source>
</evidence>
<keyword evidence="4" id="KW-0949">S-adenosyl-L-methionine</keyword>
<dbReference type="GO" id="GO:0016491">
    <property type="term" value="F:oxidoreductase activity"/>
    <property type="evidence" value="ECO:0007669"/>
    <property type="project" value="UniProtKB-KW"/>
</dbReference>
<dbReference type="GO" id="GO:0046872">
    <property type="term" value="F:metal ion binding"/>
    <property type="evidence" value="ECO:0007669"/>
    <property type="project" value="UniProtKB-KW"/>
</dbReference>
<dbReference type="InterPro" id="IPR013785">
    <property type="entry name" value="Aldolase_TIM"/>
</dbReference>
<organism evidence="12 13">
    <name type="scientific">Alkalispirochaeta americana</name>
    <dbReference type="NCBI Taxonomy" id="159291"/>
    <lineage>
        <taxon>Bacteria</taxon>
        <taxon>Pseudomonadati</taxon>
        <taxon>Spirochaetota</taxon>
        <taxon>Spirochaetia</taxon>
        <taxon>Spirochaetales</taxon>
        <taxon>Spirochaetaceae</taxon>
        <taxon>Alkalispirochaeta</taxon>
    </lineage>
</organism>
<dbReference type="InterPro" id="IPR017900">
    <property type="entry name" value="4Fe4S_Fe_S_CS"/>
</dbReference>
<dbReference type="PIRSF" id="PIRSF000371">
    <property type="entry name" value="PFL_act_enz"/>
    <property type="match status" value="1"/>
</dbReference>
<evidence type="ECO:0000259" key="10">
    <source>
        <dbReference type="PROSITE" id="PS51379"/>
    </source>
</evidence>
<name>A0A1N6QHY1_9SPIO</name>
<comment type="similarity">
    <text evidence="2">Belongs to the organic radical-activating enzymes family.</text>
</comment>
<dbReference type="InterPro" id="IPR007197">
    <property type="entry name" value="rSAM"/>
</dbReference>
<evidence type="ECO:0000256" key="4">
    <source>
        <dbReference type="ARBA" id="ARBA00022691"/>
    </source>
</evidence>
<dbReference type="SUPFAM" id="SSF54862">
    <property type="entry name" value="4Fe-4S ferredoxins"/>
    <property type="match status" value="1"/>
</dbReference>
<reference evidence="12 13" key="1">
    <citation type="submission" date="2017-01" db="EMBL/GenBank/DDBJ databases">
        <authorList>
            <person name="Mah S.A."/>
            <person name="Swanson W.J."/>
            <person name="Moy G.W."/>
            <person name="Vacquier V.D."/>
        </authorList>
    </citation>
    <scope>NUCLEOTIDE SEQUENCE [LARGE SCALE GENOMIC DNA]</scope>
    <source>
        <strain evidence="12 13">ASpG1</strain>
    </source>
</reference>
<gene>
    <name evidence="12" type="ORF">SAMN05920897_104172</name>
</gene>
<feature type="region of interest" description="Disordered" evidence="9">
    <location>
        <begin position="1"/>
        <end position="21"/>
    </location>
</feature>
<dbReference type="GO" id="GO:0051539">
    <property type="term" value="F:4 iron, 4 sulfur cluster binding"/>
    <property type="evidence" value="ECO:0007669"/>
    <property type="project" value="UniProtKB-KW"/>
</dbReference>
<evidence type="ECO:0000256" key="2">
    <source>
        <dbReference type="ARBA" id="ARBA00009777"/>
    </source>
</evidence>
<accession>A0A1N6QHY1</accession>
<keyword evidence="13" id="KW-1185">Reference proteome</keyword>
<dbReference type="SUPFAM" id="SSF102114">
    <property type="entry name" value="Radical SAM enzymes"/>
    <property type="match status" value="1"/>
</dbReference>
<dbReference type="InterPro" id="IPR017896">
    <property type="entry name" value="4Fe4S_Fe-S-bd"/>
</dbReference>
<dbReference type="NCBIfam" id="TIGR02494">
    <property type="entry name" value="PFLE_PFLC"/>
    <property type="match status" value="1"/>
</dbReference>
<evidence type="ECO:0000313" key="12">
    <source>
        <dbReference type="EMBL" id="SIQ15976.1"/>
    </source>
</evidence>
<evidence type="ECO:0000256" key="3">
    <source>
        <dbReference type="ARBA" id="ARBA00022485"/>
    </source>
</evidence>
<dbReference type="PROSITE" id="PS51918">
    <property type="entry name" value="RADICAL_SAM"/>
    <property type="match status" value="1"/>
</dbReference>
<dbReference type="InterPro" id="IPR012839">
    <property type="entry name" value="Organic_radical_activase"/>
</dbReference>
<evidence type="ECO:0000256" key="8">
    <source>
        <dbReference type="ARBA" id="ARBA00023014"/>
    </source>
</evidence>
<keyword evidence="6" id="KW-0560">Oxidoreductase</keyword>
<dbReference type="EMBL" id="FTMS01000004">
    <property type="protein sequence ID" value="SIQ15976.1"/>
    <property type="molecule type" value="Genomic_DNA"/>
</dbReference>
<keyword evidence="8" id="KW-0411">Iron-sulfur</keyword>
<dbReference type="Proteomes" id="UP000186400">
    <property type="component" value="Unassembled WGS sequence"/>
</dbReference>
<sequence>MNVPAPNPARNGKRPHQGETGAITGRVFDIKRFALHDGPGIRTTAFLKGCPLACRWCQNPEGIPRTPLLFYHREQCIRCRRCIAVCPEGALSAREDQPDGANPDFITIDRSLCRGCGLCIEACPTRALTWDSSLYTVEELFQELQKDRVFFDTSGGGITLSGGEPLAQPEFVQALLERCLAEGLHTALETTLQTSRAVLERVLPLTKLFLADLKLADSEEHRRFTGVENQQILDNARFLADRKAPILFRLPLIPKTTTSHDNISGIARFVKSLPGNYSLELINFNPLASGKYRMLGQPYPYADYTAPLPETEVEALAALVRAQGVPLG</sequence>
<dbReference type="SFLD" id="SFLDG01118">
    <property type="entry name" value="activating_enzymes__group_2"/>
    <property type="match status" value="1"/>
</dbReference>
<protein>
    <submittedName>
        <fullName evidence="12">Glycerol dehydratase, cobalamin-independent, small subunit</fullName>
    </submittedName>
</protein>
<evidence type="ECO:0000256" key="7">
    <source>
        <dbReference type="ARBA" id="ARBA00023004"/>
    </source>
</evidence>
<dbReference type="STRING" id="159291.SAMN05920897_104172"/>
<proteinExistence type="inferred from homology"/>
<dbReference type="InterPro" id="IPR058240">
    <property type="entry name" value="rSAM_sf"/>
</dbReference>
<dbReference type="Pfam" id="PF12838">
    <property type="entry name" value="Fer4_7"/>
    <property type="match status" value="1"/>
</dbReference>
<comment type="cofactor">
    <cofactor evidence="1">
        <name>[4Fe-4S] cluster</name>
        <dbReference type="ChEBI" id="CHEBI:49883"/>
    </cofactor>
</comment>
<dbReference type="PANTHER" id="PTHR30352:SF4">
    <property type="entry name" value="PYRUVATE FORMATE-LYASE 2-ACTIVATING ENZYME"/>
    <property type="match status" value="1"/>
</dbReference>
<dbReference type="PROSITE" id="PS01087">
    <property type="entry name" value="RADICAL_ACTIVATING"/>
    <property type="match status" value="1"/>
</dbReference>
<dbReference type="InterPro" id="IPR034457">
    <property type="entry name" value="Organic_radical-activating"/>
</dbReference>
<feature type="domain" description="4Fe-4S ferredoxin-type" evidence="10">
    <location>
        <begin position="67"/>
        <end position="96"/>
    </location>
</feature>
<dbReference type="Gene3D" id="3.30.70.20">
    <property type="match status" value="1"/>
</dbReference>
<dbReference type="InterPro" id="IPR040074">
    <property type="entry name" value="BssD/PflA/YjjW"/>
</dbReference>
<keyword evidence="7" id="KW-0408">Iron</keyword>